<dbReference type="Pfam" id="PF00059">
    <property type="entry name" value="Lectin_C"/>
    <property type="match status" value="2"/>
</dbReference>
<feature type="chain" id="PRO_5039490946" description="C-type lectin domain-containing protein" evidence="1">
    <location>
        <begin position="22"/>
        <end position="465"/>
    </location>
</feature>
<dbReference type="Proteomes" id="UP000828390">
    <property type="component" value="Unassembled WGS sequence"/>
</dbReference>
<dbReference type="SMART" id="SM00034">
    <property type="entry name" value="CLECT"/>
    <property type="match status" value="2"/>
</dbReference>
<dbReference type="PROSITE" id="PS50041">
    <property type="entry name" value="C_TYPE_LECTIN_2"/>
    <property type="match status" value="2"/>
</dbReference>
<dbReference type="InterPro" id="IPR050111">
    <property type="entry name" value="C-type_lectin/snaclec_domain"/>
</dbReference>
<evidence type="ECO:0000259" key="2">
    <source>
        <dbReference type="PROSITE" id="PS50041"/>
    </source>
</evidence>
<keyword evidence="4" id="KW-1185">Reference proteome</keyword>
<feature type="domain" description="C-type lectin" evidence="2">
    <location>
        <begin position="166"/>
        <end position="287"/>
    </location>
</feature>
<dbReference type="InterPro" id="IPR001304">
    <property type="entry name" value="C-type_lectin-like"/>
</dbReference>
<keyword evidence="1" id="KW-0732">Signal</keyword>
<dbReference type="CDD" id="cd00037">
    <property type="entry name" value="CLECT"/>
    <property type="match status" value="2"/>
</dbReference>
<feature type="domain" description="C-type lectin" evidence="2">
    <location>
        <begin position="329"/>
        <end position="437"/>
    </location>
</feature>
<name>A0A9D4HV27_DREPO</name>
<dbReference type="InterPro" id="IPR016187">
    <property type="entry name" value="CTDL_fold"/>
</dbReference>
<reference evidence="3" key="1">
    <citation type="journal article" date="2019" name="bioRxiv">
        <title>The Genome of the Zebra Mussel, Dreissena polymorpha: A Resource for Invasive Species Research.</title>
        <authorList>
            <person name="McCartney M.A."/>
            <person name="Auch B."/>
            <person name="Kono T."/>
            <person name="Mallez S."/>
            <person name="Zhang Y."/>
            <person name="Obille A."/>
            <person name="Becker A."/>
            <person name="Abrahante J.E."/>
            <person name="Garbe J."/>
            <person name="Badalamenti J.P."/>
            <person name="Herman A."/>
            <person name="Mangelson H."/>
            <person name="Liachko I."/>
            <person name="Sullivan S."/>
            <person name="Sone E.D."/>
            <person name="Koren S."/>
            <person name="Silverstein K.A.T."/>
            <person name="Beckman K.B."/>
            <person name="Gohl D.M."/>
        </authorList>
    </citation>
    <scope>NUCLEOTIDE SEQUENCE</scope>
    <source>
        <strain evidence="3">Duluth1</strain>
        <tissue evidence="3">Whole animal</tissue>
    </source>
</reference>
<evidence type="ECO:0000256" key="1">
    <source>
        <dbReference type="SAM" id="SignalP"/>
    </source>
</evidence>
<sequence>MDKKLFVIVLAVYSVLTSTFAESQWDCLCSLKTKVNVFPDASGQGKPIGVLNENDCISLWTDNRDNAGTAGWWTVEFDLRMGYVANNTNIQIVGCYCFPDDMRQKSEGWTKTTTPTSAVNQRMSSYVTMTTTPMAHTAGTPGAQYGCPLKHFDFSSVTDIGVLFTVEDKCFKIIPTYHSWTNSEADCKRRGGHLATIDTAEKQTLIYRFLSSFESKSVWIGLHDRDTEEQFKWVSGQSVNYTNWEPNQYHDQHNISNCVVLRTPLHHEGNGTWFKRVCCEKNHYICEFDAVTGNEIGTNMATNEDGDLHMCSLQLMNDAKLSGGIMAQHGNSCYVLGRRSHSYMGFCGMSGDLASINNADEQAFIQDFMMRHNPNKAVWIGLNDCHEKGAFEWKNGDPLTYTNWLVGHEDTFAGHNVNHCVVLLPYRNGTWDDIECDCGWDNNGQYSWLCEYAMVSKIPGATIVG</sequence>
<organism evidence="3 4">
    <name type="scientific">Dreissena polymorpha</name>
    <name type="common">Zebra mussel</name>
    <name type="synonym">Mytilus polymorpha</name>
    <dbReference type="NCBI Taxonomy" id="45954"/>
    <lineage>
        <taxon>Eukaryota</taxon>
        <taxon>Metazoa</taxon>
        <taxon>Spiralia</taxon>
        <taxon>Lophotrochozoa</taxon>
        <taxon>Mollusca</taxon>
        <taxon>Bivalvia</taxon>
        <taxon>Autobranchia</taxon>
        <taxon>Heteroconchia</taxon>
        <taxon>Euheterodonta</taxon>
        <taxon>Imparidentia</taxon>
        <taxon>Neoheterodontei</taxon>
        <taxon>Myida</taxon>
        <taxon>Dreissenoidea</taxon>
        <taxon>Dreissenidae</taxon>
        <taxon>Dreissena</taxon>
    </lineage>
</organism>
<reference evidence="3" key="2">
    <citation type="submission" date="2020-11" db="EMBL/GenBank/DDBJ databases">
        <authorList>
            <person name="McCartney M.A."/>
            <person name="Auch B."/>
            <person name="Kono T."/>
            <person name="Mallez S."/>
            <person name="Becker A."/>
            <person name="Gohl D.M."/>
            <person name="Silverstein K.A.T."/>
            <person name="Koren S."/>
            <person name="Bechman K.B."/>
            <person name="Herman A."/>
            <person name="Abrahante J.E."/>
            <person name="Garbe J."/>
        </authorList>
    </citation>
    <scope>NUCLEOTIDE SEQUENCE</scope>
    <source>
        <strain evidence="3">Duluth1</strain>
        <tissue evidence="3">Whole animal</tissue>
    </source>
</reference>
<evidence type="ECO:0000313" key="4">
    <source>
        <dbReference type="Proteomes" id="UP000828390"/>
    </source>
</evidence>
<evidence type="ECO:0000313" key="3">
    <source>
        <dbReference type="EMBL" id="KAH3730468.1"/>
    </source>
</evidence>
<dbReference type="InterPro" id="IPR016186">
    <property type="entry name" value="C-type_lectin-like/link_sf"/>
</dbReference>
<dbReference type="EMBL" id="JAIWYP010000012">
    <property type="protein sequence ID" value="KAH3730468.1"/>
    <property type="molecule type" value="Genomic_DNA"/>
</dbReference>
<dbReference type="PANTHER" id="PTHR22803">
    <property type="entry name" value="MANNOSE, PHOSPHOLIPASE, LECTIN RECEPTOR RELATED"/>
    <property type="match status" value="1"/>
</dbReference>
<dbReference type="Gene3D" id="3.10.100.10">
    <property type="entry name" value="Mannose-Binding Protein A, subunit A"/>
    <property type="match status" value="2"/>
</dbReference>
<proteinExistence type="predicted"/>
<protein>
    <recommendedName>
        <fullName evidence="2">C-type lectin domain-containing protein</fullName>
    </recommendedName>
</protein>
<feature type="signal peptide" evidence="1">
    <location>
        <begin position="1"/>
        <end position="21"/>
    </location>
</feature>
<comment type="caution">
    <text evidence="3">The sequence shown here is derived from an EMBL/GenBank/DDBJ whole genome shotgun (WGS) entry which is preliminary data.</text>
</comment>
<gene>
    <name evidence="3" type="ORF">DPMN_056456</name>
</gene>
<dbReference type="SUPFAM" id="SSF56436">
    <property type="entry name" value="C-type lectin-like"/>
    <property type="match status" value="2"/>
</dbReference>
<accession>A0A9D4HV27</accession>
<dbReference type="AlphaFoldDB" id="A0A9D4HV27"/>